<dbReference type="PROSITE" id="PS50103">
    <property type="entry name" value="ZF_C3H1"/>
    <property type="match status" value="2"/>
</dbReference>
<evidence type="ECO:0000313" key="5">
    <source>
        <dbReference type="Proteomes" id="UP000813824"/>
    </source>
</evidence>
<dbReference type="Proteomes" id="UP000813824">
    <property type="component" value="Unassembled WGS sequence"/>
</dbReference>
<dbReference type="AlphaFoldDB" id="A0A8K0XTB6"/>
<reference evidence="4" key="1">
    <citation type="journal article" date="2021" name="New Phytol.">
        <title>Evolutionary innovations through gain and loss of genes in the ectomycorrhizal Boletales.</title>
        <authorList>
            <person name="Wu G."/>
            <person name="Miyauchi S."/>
            <person name="Morin E."/>
            <person name="Kuo A."/>
            <person name="Drula E."/>
            <person name="Varga T."/>
            <person name="Kohler A."/>
            <person name="Feng B."/>
            <person name="Cao Y."/>
            <person name="Lipzen A."/>
            <person name="Daum C."/>
            <person name="Hundley H."/>
            <person name="Pangilinan J."/>
            <person name="Johnson J."/>
            <person name="Barry K."/>
            <person name="LaButti K."/>
            <person name="Ng V."/>
            <person name="Ahrendt S."/>
            <person name="Min B."/>
            <person name="Choi I.G."/>
            <person name="Park H."/>
            <person name="Plett J.M."/>
            <person name="Magnuson J."/>
            <person name="Spatafora J.W."/>
            <person name="Nagy L.G."/>
            <person name="Henrissat B."/>
            <person name="Grigoriev I.V."/>
            <person name="Yang Z.L."/>
            <person name="Xu J."/>
            <person name="Martin F.M."/>
        </authorList>
    </citation>
    <scope>NUCLEOTIDE SEQUENCE</scope>
    <source>
        <strain evidence="4">KKN 215</strain>
    </source>
</reference>
<sequence length="482" mass="52930">MNSSTPPVTDQAGNDIEQVVRHHFLEIVGAVQTLLDGKKAHDAVVSELKADLDIANRGFRSLREEMIERQAVWERERLSLQARLAALQNAERRVVCLIDGDGTIFSRDLLAQGTLGGQAAARELSRNIHEYLDHTFQMPPSTFTLSVFVFLHKKGLMEALGRAGYTTEKTKFDEFLAGFNQAGQRFVMVDVGAGKENADSKLKAFLHDHVRSPQTSKIFFGASHDNGYTPDLKSLISDGYGHKLILLPGYTEIAYSIRELELDTLLIPNLFLADKLTIMRTPRSTNNMPLPDTDTSYDIATPTPPTPGRRRSASVAAASVPLPETPGPQVPGTPGKKKKKQRKLSKSNNVSEVDSVSDSIPSPPESIMVLSPAPPPINGSVAPAHVLLRNRYDPPPCQKHYLVGMCPFKTGCKFGHTYILSVQDMQDLASAAKGIPCKEIIKGRNCAMGERCIYGHKCPYGPTCPHLARNICHFKNAGMHET</sequence>
<feature type="compositionally biased region" description="Basic residues" evidence="2">
    <location>
        <begin position="335"/>
        <end position="345"/>
    </location>
</feature>
<keyword evidence="1" id="KW-0863">Zinc-finger</keyword>
<feature type="zinc finger region" description="C3H1-type" evidence="1">
    <location>
        <begin position="431"/>
        <end position="459"/>
    </location>
</feature>
<dbReference type="Pfam" id="PF25540">
    <property type="entry name" value="DUF7923"/>
    <property type="match status" value="1"/>
</dbReference>
<name>A0A8K0XTB6_9AGAR</name>
<organism evidence="4 5">
    <name type="scientific">Cristinia sonorae</name>
    <dbReference type="NCBI Taxonomy" id="1940300"/>
    <lineage>
        <taxon>Eukaryota</taxon>
        <taxon>Fungi</taxon>
        <taxon>Dikarya</taxon>
        <taxon>Basidiomycota</taxon>
        <taxon>Agaricomycotina</taxon>
        <taxon>Agaricomycetes</taxon>
        <taxon>Agaricomycetidae</taxon>
        <taxon>Agaricales</taxon>
        <taxon>Pleurotineae</taxon>
        <taxon>Stephanosporaceae</taxon>
        <taxon>Cristinia</taxon>
    </lineage>
</organism>
<feature type="domain" description="C3H1-type" evidence="3">
    <location>
        <begin position="431"/>
        <end position="459"/>
    </location>
</feature>
<dbReference type="InterPro" id="IPR000571">
    <property type="entry name" value="Znf_CCCH"/>
</dbReference>
<dbReference type="PANTHER" id="PTHR37543">
    <property type="entry name" value="CCCH ZINC FINGER DNA BINDING PROTEIN (AFU_ORTHOLOGUE AFUA_5G12760)"/>
    <property type="match status" value="1"/>
</dbReference>
<proteinExistence type="predicted"/>
<keyword evidence="1" id="KW-0862">Zinc</keyword>
<dbReference type="OrthoDB" id="2270193at2759"/>
<keyword evidence="1" id="KW-0479">Metal-binding</keyword>
<evidence type="ECO:0000259" key="3">
    <source>
        <dbReference type="PROSITE" id="PS50103"/>
    </source>
</evidence>
<keyword evidence="5" id="KW-1185">Reference proteome</keyword>
<feature type="region of interest" description="Disordered" evidence="2">
    <location>
        <begin position="282"/>
        <end position="367"/>
    </location>
</feature>
<accession>A0A8K0XTB6</accession>
<feature type="domain" description="C3H1-type" evidence="3">
    <location>
        <begin position="391"/>
        <end position="419"/>
    </location>
</feature>
<feature type="compositionally biased region" description="Low complexity" evidence="2">
    <location>
        <begin position="346"/>
        <end position="360"/>
    </location>
</feature>
<dbReference type="Gene3D" id="4.10.1000.10">
    <property type="entry name" value="Zinc finger, CCCH-type"/>
    <property type="match status" value="1"/>
</dbReference>
<comment type="caution">
    <text evidence="4">The sequence shown here is derived from an EMBL/GenBank/DDBJ whole genome shotgun (WGS) entry which is preliminary data.</text>
</comment>
<gene>
    <name evidence="4" type="ORF">BXZ70DRAFT_522119</name>
</gene>
<feature type="compositionally biased region" description="Polar residues" evidence="2">
    <location>
        <begin position="282"/>
        <end position="298"/>
    </location>
</feature>
<feature type="zinc finger region" description="C3H1-type" evidence="1">
    <location>
        <begin position="391"/>
        <end position="419"/>
    </location>
</feature>
<protein>
    <recommendedName>
        <fullName evidence="3">C3H1-type domain-containing protein</fullName>
    </recommendedName>
</protein>
<dbReference type="GO" id="GO:0008270">
    <property type="term" value="F:zinc ion binding"/>
    <property type="evidence" value="ECO:0007669"/>
    <property type="project" value="UniProtKB-KW"/>
</dbReference>
<evidence type="ECO:0000256" key="2">
    <source>
        <dbReference type="SAM" id="MobiDB-lite"/>
    </source>
</evidence>
<evidence type="ECO:0000256" key="1">
    <source>
        <dbReference type="PROSITE-ProRule" id="PRU00723"/>
    </source>
</evidence>
<evidence type="ECO:0000313" key="4">
    <source>
        <dbReference type="EMBL" id="KAH8105372.1"/>
    </source>
</evidence>
<dbReference type="InterPro" id="IPR057683">
    <property type="entry name" value="DUF7923"/>
</dbReference>
<dbReference type="EMBL" id="JAEVFJ010000004">
    <property type="protein sequence ID" value="KAH8105372.1"/>
    <property type="molecule type" value="Genomic_DNA"/>
</dbReference>
<dbReference type="PANTHER" id="PTHR37543:SF1">
    <property type="entry name" value="CCCH ZINC FINGER DNA BINDING PROTEIN (AFU_ORTHOLOGUE AFUA_5G12760)"/>
    <property type="match status" value="1"/>
</dbReference>